<dbReference type="Gene3D" id="3.20.20.60">
    <property type="entry name" value="Phosphoenolpyruvate-binding domains"/>
    <property type="match status" value="1"/>
</dbReference>
<sequence>MSEPQRMTTRLRQLFTQPSLFVLAGGINPIGAKMAEALGYEAFYMSGGNTSAHQLGWPDSGTSMRDMVDNARKIVLTVDIPVFSDADTGYGDAMSTHYTVREYIRAGIAGAHIEDQTFPPKSGPRRRCISIKEMVGKLRAAMDAKMELDPDFVIMARCDLGGVPGATFAEIIERCQAYKAEANVDVVCPNGLRTWEEITEAIRLIPGPVVPLIPANLSPYPSLQEQQKAGAAAAWFPALTTMAGLQANWDFLSDFKQRGTPALDALRAQAAKSPWGVASNGGILGEERLRAMEDKYMND</sequence>
<name>A0A937W1E6_UNCTE</name>
<evidence type="ECO:0000313" key="1">
    <source>
        <dbReference type="EMBL" id="MBM3223537.1"/>
    </source>
</evidence>
<dbReference type="Pfam" id="PF13714">
    <property type="entry name" value="PEP_mutase"/>
    <property type="match status" value="1"/>
</dbReference>
<keyword evidence="1" id="KW-0456">Lyase</keyword>
<dbReference type="AlphaFoldDB" id="A0A937W1E6"/>
<organism evidence="1 2">
    <name type="scientific">Tectimicrobiota bacterium</name>
    <dbReference type="NCBI Taxonomy" id="2528274"/>
    <lineage>
        <taxon>Bacteria</taxon>
        <taxon>Pseudomonadati</taxon>
        <taxon>Nitrospinota/Tectimicrobiota group</taxon>
        <taxon>Candidatus Tectimicrobiota</taxon>
    </lineage>
</organism>
<gene>
    <name evidence="1" type="ORF">FJZ47_07030</name>
</gene>
<proteinExistence type="predicted"/>
<evidence type="ECO:0000313" key="2">
    <source>
        <dbReference type="Proteomes" id="UP000712673"/>
    </source>
</evidence>
<dbReference type="InterPro" id="IPR040442">
    <property type="entry name" value="Pyrv_kinase-like_dom_sf"/>
</dbReference>
<dbReference type="InterPro" id="IPR015813">
    <property type="entry name" value="Pyrv/PenolPyrv_kinase-like_dom"/>
</dbReference>
<reference evidence="1" key="1">
    <citation type="submission" date="2019-03" db="EMBL/GenBank/DDBJ databases">
        <title>Lake Tanganyika Metagenome-Assembled Genomes (MAGs).</title>
        <authorList>
            <person name="Tran P."/>
        </authorList>
    </citation>
    <scope>NUCLEOTIDE SEQUENCE</scope>
    <source>
        <strain evidence="1">K_DeepCast_65m_m2_066</strain>
    </source>
</reference>
<dbReference type="Proteomes" id="UP000712673">
    <property type="component" value="Unassembled WGS sequence"/>
</dbReference>
<dbReference type="PANTHER" id="PTHR42905:SF5">
    <property type="entry name" value="CARBOXYVINYL-CARBOXYPHOSPHONATE PHOSPHORYLMUTASE, CHLOROPLASTIC"/>
    <property type="match status" value="1"/>
</dbReference>
<protein>
    <submittedName>
        <fullName evidence="1">Isocitrate lyase/PEP mutase family protein</fullName>
    </submittedName>
</protein>
<dbReference type="PANTHER" id="PTHR42905">
    <property type="entry name" value="PHOSPHOENOLPYRUVATE CARBOXYLASE"/>
    <property type="match status" value="1"/>
</dbReference>
<dbReference type="GO" id="GO:0016833">
    <property type="term" value="F:oxo-acid-lyase activity"/>
    <property type="evidence" value="ECO:0007669"/>
    <property type="project" value="UniProtKB-ARBA"/>
</dbReference>
<dbReference type="InterPro" id="IPR039556">
    <property type="entry name" value="ICL/PEPM"/>
</dbReference>
<dbReference type="CDD" id="cd00377">
    <property type="entry name" value="ICL_PEPM"/>
    <property type="match status" value="1"/>
</dbReference>
<comment type="caution">
    <text evidence="1">The sequence shown here is derived from an EMBL/GenBank/DDBJ whole genome shotgun (WGS) entry which is preliminary data.</text>
</comment>
<dbReference type="SUPFAM" id="SSF51621">
    <property type="entry name" value="Phosphoenolpyruvate/pyruvate domain"/>
    <property type="match status" value="1"/>
</dbReference>
<dbReference type="EMBL" id="VGLS01000158">
    <property type="protein sequence ID" value="MBM3223537.1"/>
    <property type="molecule type" value="Genomic_DNA"/>
</dbReference>
<accession>A0A937W1E6</accession>